<dbReference type="KEGG" id="ccot:CCAX7_22860"/>
<evidence type="ECO:0000313" key="1">
    <source>
        <dbReference type="EMBL" id="BDI30235.1"/>
    </source>
</evidence>
<keyword evidence="2" id="KW-1185">Reference proteome</keyword>
<organism evidence="1 2">
    <name type="scientific">Capsulimonas corticalis</name>
    <dbReference type="NCBI Taxonomy" id="2219043"/>
    <lineage>
        <taxon>Bacteria</taxon>
        <taxon>Bacillati</taxon>
        <taxon>Armatimonadota</taxon>
        <taxon>Armatimonadia</taxon>
        <taxon>Capsulimonadales</taxon>
        <taxon>Capsulimonadaceae</taxon>
        <taxon>Capsulimonas</taxon>
    </lineage>
</organism>
<reference evidence="1 2" key="1">
    <citation type="journal article" date="2019" name="Int. J. Syst. Evol. Microbiol.">
        <title>Capsulimonas corticalis gen. nov., sp. nov., an aerobic capsulated bacterium, of a novel bacterial order, Capsulimonadales ord. nov., of the class Armatimonadia of the phylum Armatimonadetes.</title>
        <authorList>
            <person name="Li J."/>
            <person name="Kudo C."/>
            <person name="Tonouchi A."/>
        </authorList>
    </citation>
    <scope>NUCLEOTIDE SEQUENCE [LARGE SCALE GENOMIC DNA]</scope>
    <source>
        <strain evidence="1 2">AX-7</strain>
    </source>
</reference>
<protein>
    <submittedName>
        <fullName evidence="1">Uncharacterized protein</fullName>
    </submittedName>
</protein>
<accession>A0A402CV03</accession>
<proteinExistence type="predicted"/>
<gene>
    <name evidence="1" type="ORF">CCAX7_22860</name>
</gene>
<evidence type="ECO:0000313" key="2">
    <source>
        <dbReference type="Proteomes" id="UP000287394"/>
    </source>
</evidence>
<dbReference type="Proteomes" id="UP000287394">
    <property type="component" value="Chromosome"/>
</dbReference>
<dbReference type="EMBL" id="AP025739">
    <property type="protein sequence ID" value="BDI30235.1"/>
    <property type="molecule type" value="Genomic_DNA"/>
</dbReference>
<dbReference type="AlphaFoldDB" id="A0A402CV03"/>
<sequence length="89" mass="9607">MALDYNDYDEYNDSPAASVTQLLSPDGYGYNVQYISTTLGNGVIQGTSTHYSATATLPPFNANLQYGGVDIYHTMHGFGQIVYSASVVN</sequence>
<name>A0A402CV03_9BACT</name>